<reference evidence="1 2" key="1">
    <citation type="submission" date="2020-07" db="EMBL/GenBank/DDBJ databases">
        <title>Sequencing the genomes of 1000 actinobacteria strains.</title>
        <authorList>
            <person name="Klenk H.-P."/>
        </authorList>
    </citation>
    <scope>NUCLEOTIDE SEQUENCE [LARGE SCALE GENOMIC DNA]</scope>
    <source>
        <strain evidence="1 2">DSM 44442</strain>
    </source>
</reference>
<evidence type="ECO:0000313" key="2">
    <source>
        <dbReference type="Proteomes" id="UP000572051"/>
    </source>
</evidence>
<dbReference type="EMBL" id="JACCFS010000001">
    <property type="protein sequence ID" value="NYJ36516.1"/>
    <property type="molecule type" value="Genomic_DNA"/>
</dbReference>
<gene>
    <name evidence="1" type="ORF">HNR10_004397</name>
</gene>
<protein>
    <submittedName>
        <fullName evidence="1">Uncharacterized protein</fullName>
    </submittedName>
</protein>
<dbReference type="Proteomes" id="UP000572051">
    <property type="component" value="Unassembled WGS sequence"/>
</dbReference>
<accession>A0A7Z0ERQ0</accession>
<sequence>MYCLEAVVAARPTLDALAGGNPHARVVPLAAGLSLLPMTDELFDSVAVAGAPQADGFWKLPPGFDRALAACSTTGPVAYLEAEYFGGAGEQHAQVWDGGRVVLGPSLMEEPVPSGASPISLALRRLGVDRGEHVDEFDAVDLGRYRRTGRWLDPSE</sequence>
<name>A0A7Z0ERQ0_9ACTN</name>
<evidence type="ECO:0000313" key="1">
    <source>
        <dbReference type="EMBL" id="NYJ36516.1"/>
    </source>
</evidence>
<proteinExistence type="predicted"/>
<keyword evidence="2" id="KW-1185">Reference proteome</keyword>
<comment type="caution">
    <text evidence="1">The sequence shown here is derived from an EMBL/GenBank/DDBJ whole genome shotgun (WGS) entry which is preliminary data.</text>
</comment>
<dbReference type="AlphaFoldDB" id="A0A7Z0ERQ0"/>
<organism evidence="1 2">
    <name type="scientific">Nocardiopsis aegyptia</name>
    <dbReference type="NCBI Taxonomy" id="220378"/>
    <lineage>
        <taxon>Bacteria</taxon>
        <taxon>Bacillati</taxon>
        <taxon>Actinomycetota</taxon>
        <taxon>Actinomycetes</taxon>
        <taxon>Streptosporangiales</taxon>
        <taxon>Nocardiopsidaceae</taxon>
        <taxon>Nocardiopsis</taxon>
    </lineage>
</organism>
<dbReference type="RefSeq" id="WP_179826462.1">
    <property type="nucleotide sequence ID" value="NZ_JACCFS010000001.1"/>
</dbReference>